<sequence length="568" mass="64110">MKKTISLILLATLATSCYKDLGNYDYDFDSLNEIREVEFSPKTFIGAQGETVELQQPLSEDATRRIEVNLSQTKFSDLDNLDFTWFVSRTEGKETITDTLHTKGYLDVFLAAGKPSQYKVRLKIYDKSTTIAKYFALVVNTRPVFKNSLFVLHGNTMGTIKLGNIEELPTGTNVTTDAFKYIYPNDNKEPFGNAIGLGYSAYYNMMSRKESHNLCAFKVDGTADIYDPFGLTPKFHPNYVLPPESEDPFIFSRMIATGEASQLRDYKCILSRDGRIYVAKTYLCFYQPAGITPPDDTYKVTAATITGSHFVMWDAQKERFLMLRKDDAFPYDEKNARNAQLSNQIINARVDFTSLGQSLSPRGKKALYAYNGYRDNYDEAHPFFIFKDDSNNFFIYELTPTNGGGSGKDDKGDKGKDNNDTSEDKPQFTITGKRLQHLPEDLSPSTLAYNSWFSTNYIFYAKGGSVFRYNTSNGDTEEIYVAPEGYKVSVMKFRTEDSGLFVADLGRILSIGINKGDEGAVAEIKLTTAADVDQAFTPRFYNKAEDGSKFGTIRDLQFAHIYFYKSPN</sequence>
<dbReference type="Proteomes" id="UP000030125">
    <property type="component" value="Unassembled WGS sequence"/>
</dbReference>
<name>A0A0A2EJC4_PORCN</name>
<gene>
    <name evidence="2" type="ORF">HQ35_08745</name>
</gene>
<evidence type="ECO:0000313" key="2">
    <source>
        <dbReference type="EMBL" id="KGN78946.1"/>
    </source>
</evidence>
<evidence type="ECO:0000256" key="1">
    <source>
        <dbReference type="SAM" id="MobiDB-lite"/>
    </source>
</evidence>
<comment type="caution">
    <text evidence="2">The sequence shown here is derived from an EMBL/GenBank/DDBJ whole genome shotgun (WGS) entry which is preliminary data.</text>
</comment>
<reference evidence="2 3" key="1">
    <citation type="submission" date="2014-08" db="EMBL/GenBank/DDBJ databases">
        <title>Porphyromonas cangingivalis strain:COT-109_OH1386 Genome sequencing.</title>
        <authorList>
            <person name="Wallis C."/>
            <person name="Deusch O."/>
            <person name="O'Flynn C."/>
            <person name="Davis I."/>
            <person name="Jospin G."/>
            <person name="Darling A.E."/>
            <person name="Coil D.A."/>
            <person name="Alexiev A."/>
            <person name="Horsfall A."/>
            <person name="Kirkwood N."/>
            <person name="Harris S."/>
            <person name="Eisen J.A."/>
        </authorList>
    </citation>
    <scope>NUCLEOTIDE SEQUENCE [LARGE SCALE GENOMIC DNA]</scope>
    <source>
        <strain evidence="3">COT-109 OH1386</strain>
    </source>
</reference>
<organism evidence="2 3">
    <name type="scientific">Porphyromonas cangingivalis</name>
    <dbReference type="NCBI Taxonomy" id="36874"/>
    <lineage>
        <taxon>Bacteria</taxon>
        <taxon>Pseudomonadati</taxon>
        <taxon>Bacteroidota</taxon>
        <taxon>Bacteroidia</taxon>
        <taxon>Bacteroidales</taxon>
        <taxon>Porphyromonadaceae</taxon>
        <taxon>Porphyromonas</taxon>
    </lineage>
</organism>
<protein>
    <recommendedName>
        <fullName evidence="4">PKD-like family protein</fullName>
    </recommendedName>
</protein>
<proteinExistence type="predicted"/>
<dbReference type="eggNOG" id="ENOG503333Q">
    <property type="taxonomic scope" value="Bacteria"/>
</dbReference>
<dbReference type="AlphaFoldDB" id="A0A0A2EJC4"/>
<dbReference type="InterPro" id="IPR032183">
    <property type="entry name" value="PKD-like"/>
</dbReference>
<dbReference type="RefSeq" id="WP_036852563.1">
    <property type="nucleotide sequence ID" value="NZ_JQJD01000056.1"/>
</dbReference>
<keyword evidence="3" id="KW-1185">Reference proteome</keyword>
<feature type="compositionally biased region" description="Basic and acidic residues" evidence="1">
    <location>
        <begin position="407"/>
        <end position="426"/>
    </location>
</feature>
<dbReference type="OrthoDB" id="1095195at2"/>
<dbReference type="EMBL" id="JQJD01000056">
    <property type="protein sequence ID" value="KGN78946.1"/>
    <property type="molecule type" value="Genomic_DNA"/>
</dbReference>
<dbReference type="STRING" id="36874.HQ34_03290"/>
<dbReference type="Pfam" id="PF16407">
    <property type="entry name" value="PKD_2"/>
    <property type="match status" value="1"/>
</dbReference>
<evidence type="ECO:0000313" key="3">
    <source>
        <dbReference type="Proteomes" id="UP000030125"/>
    </source>
</evidence>
<dbReference type="PROSITE" id="PS51257">
    <property type="entry name" value="PROKAR_LIPOPROTEIN"/>
    <property type="match status" value="1"/>
</dbReference>
<feature type="region of interest" description="Disordered" evidence="1">
    <location>
        <begin position="404"/>
        <end position="426"/>
    </location>
</feature>
<evidence type="ECO:0008006" key="4">
    <source>
        <dbReference type="Google" id="ProtNLM"/>
    </source>
</evidence>
<accession>A0A0A2EJC4</accession>